<proteinExistence type="predicted"/>
<evidence type="ECO:0000313" key="3">
    <source>
        <dbReference type="Proteomes" id="UP001152320"/>
    </source>
</evidence>
<accession>A0A9Q1C874</accession>
<feature type="region of interest" description="Disordered" evidence="1">
    <location>
        <begin position="104"/>
        <end position="172"/>
    </location>
</feature>
<dbReference type="PANTHER" id="PTHR46601">
    <property type="entry name" value="ULP_PROTEASE DOMAIN-CONTAINING PROTEIN"/>
    <property type="match status" value="1"/>
</dbReference>
<dbReference type="AlphaFoldDB" id="A0A9Q1C874"/>
<feature type="compositionally biased region" description="Basic and acidic residues" evidence="1">
    <location>
        <begin position="159"/>
        <end position="172"/>
    </location>
</feature>
<dbReference type="Proteomes" id="UP001152320">
    <property type="component" value="Chromosome 6"/>
</dbReference>
<evidence type="ECO:0000313" key="2">
    <source>
        <dbReference type="EMBL" id="KAJ8040526.1"/>
    </source>
</evidence>
<comment type="caution">
    <text evidence="2">The sequence shown here is derived from an EMBL/GenBank/DDBJ whole genome shotgun (WGS) entry which is preliminary data.</text>
</comment>
<feature type="compositionally biased region" description="Low complexity" evidence="1">
    <location>
        <begin position="121"/>
        <end position="135"/>
    </location>
</feature>
<name>A0A9Q1C874_HOLLE</name>
<reference evidence="2" key="1">
    <citation type="submission" date="2021-10" db="EMBL/GenBank/DDBJ databases">
        <title>Tropical sea cucumber genome reveals ecological adaptation and Cuvierian tubules defense mechanism.</title>
        <authorList>
            <person name="Chen T."/>
        </authorList>
    </citation>
    <scope>NUCLEOTIDE SEQUENCE</scope>
    <source>
        <strain evidence="2">Nanhai2018</strain>
        <tissue evidence="2">Muscle</tissue>
    </source>
</reference>
<gene>
    <name evidence="2" type="ORF">HOLleu_14842</name>
</gene>
<keyword evidence="3" id="KW-1185">Reference proteome</keyword>
<protein>
    <submittedName>
        <fullName evidence="2">Uncharacterized protein</fullName>
    </submittedName>
</protein>
<dbReference type="OrthoDB" id="10065669at2759"/>
<feature type="compositionally biased region" description="Basic residues" evidence="1">
    <location>
        <begin position="38"/>
        <end position="47"/>
    </location>
</feature>
<feature type="region of interest" description="Disordered" evidence="1">
    <location>
        <begin position="20"/>
        <end position="48"/>
    </location>
</feature>
<organism evidence="2 3">
    <name type="scientific">Holothuria leucospilota</name>
    <name type="common">Black long sea cucumber</name>
    <name type="synonym">Mertensiothuria leucospilota</name>
    <dbReference type="NCBI Taxonomy" id="206669"/>
    <lineage>
        <taxon>Eukaryota</taxon>
        <taxon>Metazoa</taxon>
        <taxon>Echinodermata</taxon>
        <taxon>Eleutherozoa</taxon>
        <taxon>Echinozoa</taxon>
        <taxon>Holothuroidea</taxon>
        <taxon>Aspidochirotacea</taxon>
        <taxon>Aspidochirotida</taxon>
        <taxon>Holothuriidae</taxon>
        <taxon>Holothuria</taxon>
    </lineage>
</organism>
<dbReference type="PANTHER" id="PTHR46601:SF1">
    <property type="entry name" value="ADF-H DOMAIN-CONTAINING PROTEIN"/>
    <property type="match status" value="1"/>
</dbReference>
<sequence length="964" mass="109362">MPLPYQLRIRCQHRYLDDAADVPSTSSTSQSSSPPVKSKSHSWRIKQKTVNPAKYEEVKRKNRAYSQYYRLQCSTAAHRLTKRGLSSKERAEAELWQRRHERNNEAARKRMKKMNERKKAATVTSATGTGATTKAVTRKEAKLKREKERIKKQKQRAKMSMEQKEAERRKNRERYAKKKDAILEAKKRELELREQHLRELERKLQAKDLEVQGIECSVREHNMAMGEEGVDLRTDEARRKSLQRARKAMPTPRSHFVSTAIDLVSKASPKKVAAMAAAGLQTQSGDQLENGIMDAITEALKAPRHAIERKKLAASLSSLKKRKMLRKAARRFGVSRKLLAKAKKDTAGRKSCSPATVKLIEQFYESHANILPEKKYVSKATGKPRHIIANTIAVLHKEYNEAHPDAQVSRATFYKHRPKHVRTMQAAKYSGCLCEYCENVNLKLTVINRLQPGCVKDAYELVSYTMCDRAVDMQFNKPACIKRTCNECGVDKLDSKLGPILKDPTKEIEWKCWEMVFTTCYSNNVAKQVKKRGLVTKTGTITAFVSELKGELQPFAEHLFNKDWQHKQELILRAKLRKDEVLGIFDFAENYKCGYQREVQSAYYSHDSATVHPIVLYYTCSECQEHVSESCVMVSNDITHDYNLVNKFQSVVSTHLQTTRSLSIQTFYRFSDGCSAQYKSKGPISDISYGVEDYGYTIHHNYSGTRHGKGASDGESGVVKRLASDAVKAGTAIINNAKSLSDFLSQKATKEAPAGRCCLPFRRSIFYVAFEDVARERPNRAIKTVAGTRRLHSVKSIEGGVVATRNLSCFCNSCQDNRGVCDNQLYVEPWRKVQLEASNPTDAEDSGVDVQPPDTCNSNHIKVGDYVAVIYGDRWFPGEVTKVIAEKCLVNFMMDKGENKFVWPVKKEELLVAKTGIFTRLDHPPIPVSTRYLGFDPALYRSVTARVATYLLENRNVMVNMAEP</sequence>
<feature type="compositionally biased region" description="Basic and acidic residues" evidence="1">
    <location>
        <begin position="137"/>
        <end position="149"/>
    </location>
</feature>
<feature type="compositionally biased region" description="Basic and acidic residues" evidence="1">
    <location>
        <begin position="104"/>
        <end position="119"/>
    </location>
</feature>
<evidence type="ECO:0000256" key="1">
    <source>
        <dbReference type="SAM" id="MobiDB-lite"/>
    </source>
</evidence>
<dbReference type="EMBL" id="JAIZAY010000006">
    <property type="protein sequence ID" value="KAJ8040526.1"/>
    <property type="molecule type" value="Genomic_DNA"/>
</dbReference>
<feature type="compositionally biased region" description="Low complexity" evidence="1">
    <location>
        <begin position="22"/>
        <end position="37"/>
    </location>
</feature>